<dbReference type="InterPro" id="IPR028974">
    <property type="entry name" value="TSP_type-3_rpt"/>
</dbReference>
<reference evidence="2 3" key="1">
    <citation type="submission" date="2013-05" db="EMBL/GenBank/DDBJ databases">
        <title>Genome assembly of Chondromyces apiculatus DSM 436.</title>
        <authorList>
            <person name="Sharma G."/>
            <person name="Khatri I."/>
            <person name="Kaur C."/>
            <person name="Mayilraj S."/>
            <person name="Subramanian S."/>
        </authorList>
    </citation>
    <scope>NUCLEOTIDE SEQUENCE [LARGE SCALE GENOMIC DNA]</scope>
    <source>
        <strain evidence="2 3">DSM 436</strain>
    </source>
</reference>
<sequence length="790" mass="80679">MGSSMAIQQRTWVIALTVAGALSASCSPGGDGAQVTPTSSISSSGGGPGTGGEGGAGAAGGAGQGGEGGQALPSPCPPDADGDGISDAVEGTGDTDGDGIPDAEDLDSDGDTIPDAIEGQTASLGCAFPQDSDGDGTPDFQDTDSDSNGLPDRQEVYPDGQAYDPARAAPNPADTDGDGIPDYADPDNDGDSLPDTVELDTGARVDTDSDGTPDLDDLDSDGDGIADLFEGVTDPDGDGVPAFRDSDSDGDGIPDACEVLPGHTLADPPPDTDNDGRFNHLDVDADGDGLPDSAEDLNGSCTLDPGETSPTIVDTDGDGTSDFIEVTLASDPADPQETPATLGKSYFVLPYLLPAEPLTRIIPLRTRLSQGDVAFLVDTTATMGGEIANLKAGMATIIQQLYQDIPDLAVGVAGFDDFPTGTSGTPGQDLPFYVAGTTGHVSTTLSNNLAAVQALNVHDGRDFPESQVAAMQRALTGQYLIWDSGQMTPSVAPPGRYGSLHFRPSALPILVLITDASFHNGRRASNPTVLHDPYPFNDQPPFPTPTIDTLITEMNARGARFVGISVSDGVRTGADPYEDLAYLADQTGSYVPPSVFGGAQCATGLGGTFVATPDGPASAANPGGTCRLVFDVTTNGSGVSTSVVSGVQALLRGIKLDLRVLAAPDGSSVDAVDSFIETVRVNASGGNDEAEPGVPCLALNALEQLADFWTGPKGLVHQPDGVNESARGVVPGQKICFQVVPKSNTTLPQQAMPQVFKATLSVKARVGTNQNELLLGTPREIAFIVPPSPQ</sequence>
<dbReference type="AlphaFoldDB" id="A0A017T4I5"/>
<dbReference type="EMBL" id="ASRX01000045">
    <property type="protein sequence ID" value="EYF03481.1"/>
    <property type="molecule type" value="Genomic_DNA"/>
</dbReference>
<protein>
    <recommendedName>
        <fullName evidence="4">VWFA domain-containing protein</fullName>
    </recommendedName>
</protein>
<feature type="compositionally biased region" description="Acidic residues" evidence="1">
    <location>
        <begin position="208"/>
        <end position="224"/>
    </location>
</feature>
<accession>A0A017T4I5</accession>
<comment type="caution">
    <text evidence="2">The sequence shown here is derived from an EMBL/GenBank/DDBJ whole genome shotgun (WGS) entry which is preliminary data.</text>
</comment>
<gene>
    <name evidence="2" type="ORF">CAP_5465</name>
</gene>
<dbReference type="Gene3D" id="3.40.50.410">
    <property type="entry name" value="von Willebrand factor, type A domain"/>
    <property type="match status" value="1"/>
</dbReference>
<evidence type="ECO:0000313" key="2">
    <source>
        <dbReference type="EMBL" id="EYF03481.1"/>
    </source>
</evidence>
<dbReference type="Proteomes" id="UP000019678">
    <property type="component" value="Unassembled WGS sequence"/>
</dbReference>
<feature type="region of interest" description="Disordered" evidence="1">
    <location>
        <begin position="23"/>
        <end position="290"/>
    </location>
</feature>
<dbReference type="SUPFAM" id="SSF53300">
    <property type="entry name" value="vWA-like"/>
    <property type="match status" value="1"/>
</dbReference>
<feature type="compositionally biased region" description="Acidic residues" evidence="1">
    <location>
        <begin position="132"/>
        <end position="145"/>
    </location>
</feature>
<dbReference type="Gene3D" id="4.10.1080.10">
    <property type="entry name" value="TSP type-3 repeat"/>
    <property type="match status" value="3"/>
</dbReference>
<feature type="compositionally biased region" description="Acidic residues" evidence="1">
    <location>
        <begin position="175"/>
        <end position="192"/>
    </location>
</feature>
<dbReference type="PANTHER" id="PTHR10199:SF119">
    <property type="entry name" value="RE20510P"/>
    <property type="match status" value="1"/>
</dbReference>
<dbReference type="STRING" id="1192034.CAP_5465"/>
<feature type="compositionally biased region" description="Acidic residues" evidence="1">
    <location>
        <begin position="93"/>
        <end position="112"/>
    </location>
</feature>
<feature type="compositionally biased region" description="Basic and acidic residues" evidence="1">
    <location>
        <begin position="274"/>
        <end position="283"/>
    </location>
</feature>
<evidence type="ECO:0000313" key="3">
    <source>
        <dbReference type="Proteomes" id="UP000019678"/>
    </source>
</evidence>
<dbReference type="InterPro" id="IPR036465">
    <property type="entry name" value="vWFA_dom_sf"/>
</dbReference>
<dbReference type="eggNOG" id="COG2304">
    <property type="taxonomic scope" value="Bacteria"/>
</dbReference>
<proteinExistence type="predicted"/>
<evidence type="ECO:0000256" key="1">
    <source>
        <dbReference type="SAM" id="MobiDB-lite"/>
    </source>
</evidence>
<name>A0A017T4I5_9BACT</name>
<feature type="compositionally biased region" description="Gly residues" evidence="1">
    <location>
        <begin position="44"/>
        <end position="69"/>
    </location>
</feature>
<dbReference type="PANTHER" id="PTHR10199">
    <property type="entry name" value="THROMBOSPONDIN"/>
    <property type="match status" value="1"/>
</dbReference>
<dbReference type="SUPFAM" id="SSF103647">
    <property type="entry name" value="TSP type-3 repeat"/>
    <property type="match status" value="2"/>
</dbReference>
<dbReference type="GO" id="GO:0005509">
    <property type="term" value="F:calcium ion binding"/>
    <property type="evidence" value="ECO:0007669"/>
    <property type="project" value="InterPro"/>
</dbReference>
<keyword evidence="3" id="KW-1185">Reference proteome</keyword>
<evidence type="ECO:0008006" key="4">
    <source>
        <dbReference type="Google" id="ProtNLM"/>
    </source>
</evidence>
<organism evidence="2 3">
    <name type="scientific">Chondromyces apiculatus DSM 436</name>
    <dbReference type="NCBI Taxonomy" id="1192034"/>
    <lineage>
        <taxon>Bacteria</taxon>
        <taxon>Pseudomonadati</taxon>
        <taxon>Myxococcota</taxon>
        <taxon>Polyangia</taxon>
        <taxon>Polyangiales</taxon>
        <taxon>Polyangiaceae</taxon>
        <taxon>Chondromyces</taxon>
    </lineage>
</organism>